<dbReference type="InterPro" id="IPR057727">
    <property type="entry name" value="WCX_dom"/>
</dbReference>
<feature type="domain" description="Helix-turn-helix type 11" evidence="1">
    <location>
        <begin position="6"/>
        <end position="53"/>
    </location>
</feature>
<dbReference type="Pfam" id="PF08279">
    <property type="entry name" value="HTH_11"/>
    <property type="match status" value="1"/>
</dbReference>
<sequence length="306" mass="35435">MSYTARIQYIIKALIKKDGITLKQIADEFEISTRQASRDIEQLRYQMGAPIEYDKSDKVYRLTQDWSSYTNLDDNMVILAAYFRSLIEQLPLKKSIKSEIEETFLSSVSKSAAALTDKVIYKAPQISFPNYDVFSTVTEALTVNHCIEIKYTNFKKEITNRIVEPLRLINYSSSWYLVAFDHKREKVINLHLSRVISASILDTPITFKDTKLIVDTSFGIFTTGRMEDYVIKFSSKLTDDVRHIIWHQKQRIEDLEDGAFLLHIPASNSQELITLVLRYAPYACPISPESFVNEYKNRVKEINKTI</sequence>
<evidence type="ECO:0000313" key="5">
    <source>
        <dbReference type="Proteomes" id="UP000460549"/>
    </source>
</evidence>
<dbReference type="InterPro" id="IPR036388">
    <property type="entry name" value="WH-like_DNA-bd_sf"/>
</dbReference>
<comment type="caution">
    <text evidence="4">The sequence shown here is derived from an EMBL/GenBank/DDBJ whole genome shotgun (WGS) entry which is preliminary data.</text>
</comment>
<evidence type="ECO:0000313" key="4">
    <source>
        <dbReference type="EMBL" id="MSU07123.1"/>
    </source>
</evidence>
<feature type="domain" description="WCX" evidence="3">
    <location>
        <begin position="236"/>
        <end position="301"/>
    </location>
</feature>
<dbReference type="EMBL" id="VUNN01000027">
    <property type="protein sequence ID" value="MSU07123.1"/>
    <property type="molecule type" value="Genomic_DNA"/>
</dbReference>
<dbReference type="InterPro" id="IPR051534">
    <property type="entry name" value="CBASS_pafABC_assoc_protein"/>
</dbReference>
<dbReference type="InterPro" id="IPR028349">
    <property type="entry name" value="PafC-like"/>
</dbReference>
<organism evidence="4 5">
    <name type="scientific">Bullifex porci</name>
    <dbReference type="NCBI Taxonomy" id="2606638"/>
    <lineage>
        <taxon>Bacteria</taxon>
        <taxon>Pseudomonadati</taxon>
        <taxon>Spirochaetota</taxon>
        <taxon>Spirochaetia</taxon>
        <taxon>Spirochaetales</taxon>
        <taxon>Spirochaetaceae</taxon>
        <taxon>Bullifex</taxon>
    </lineage>
</organism>
<dbReference type="PROSITE" id="PS52050">
    <property type="entry name" value="WYL"/>
    <property type="match status" value="1"/>
</dbReference>
<evidence type="ECO:0000259" key="2">
    <source>
        <dbReference type="Pfam" id="PF13280"/>
    </source>
</evidence>
<dbReference type="SUPFAM" id="SSF46785">
    <property type="entry name" value="Winged helix' DNA-binding domain"/>
    <property type="match status" value="1"/>
</dbReference>
<feature type="domain" description="WYL" evidence="2">
    <location>
        <begin position="132"/>
        <end position="198"/>
    </location>
</feature>
<protein>
    <submittedName>
        <fullName evidence="4">Transcriptional regulator</fullName>
    </submittedName>
</protein>
<dbReference type="InterPro" id="IPR036390">
    <property type="entry name" value="WH_DNA-bd_sf"/>
</dbReference>
<accession>A0A7X2PE09</accession>
<dbReference type="PIRSF" id="PIRSF016838">
    <property type="entry name" value="PafC"/>
    <property type="match status" value="1"/>
</dbReference>
<dbReference type="AlphaFoldDB" id="A0A7X2PE09"/>
<dbReference type="Gene3D" id="1.10.10.10">
    <property type="entry name" value="Winged helix-like DNA-binding domain superfamily/Winged helix DNA-binding domain"/>
    <property type="match status" value="1"/>
</dbReference>
<dbReference type="Pfam" id="PF13280">
    <property type="entry name" value="WYL"/>
    <property type="match status" value="1"/>
</dbReference>
<dbReference type="Proteomes" id="UP000460549">
    <property type="component" value="Unassembled WGS sequence"/>
</dbReference>
<evidence type="ECO:0000259" key="1">
    <source>
        <dbReference type="Pfam" id="PF08279"/>
    </source>
</evidence>
<gene>
    <name evidence="4" type="ORF">FYJ80_10155</name>
</gene>
<proteinExistence type="predicted"/>
<dbReference type="PANTHER" id="PTHR34580">
    <property type="match status" value="1"/>
</dbReference>
<dbReference type="PANTHER" id="PTHR34580:SF1">
    <property type="entry name" value="PROTEIN PAFC"/>
    <property type="match status" value="1"/>
</dbReference>
<dbReference type="RefSeq" id="WP_154426576.1">
    <property type="nucleotide sequence ID" value="NZ_VUNN01000027.1"/>
</dbReference>
<reference evidence="4 5" key="1">
    <citation type="submission" date="2019-08" db="EMBL/GenBank/DDBJ databases">
        <title>In-depth cultivation of the pig gut microbiome towards novel bacterial diversity and tailored functional studies.</title>
        <authorList>
            <person name="Wylensek D."/>
            <person name="Hitch T.C.A."/>
            <person name="Clavel T."/>
        </authorList>
    </citation>
    <scope>NUCLEOTIDE SEQUENCE [LARGE SCALE GENOMIC DNA]</scope>
    <source>
        <strain evidence="4 5">NM-380-WT-3C1</strain>
    </source>
</reference>
<dbReference type="InterPro" id="IPR026881">
    <property type="entry name" value="WYL_dom"/>
</dbReference>
<evidence type="ECO:0000259" key="3">
    <source>
        <dbReference type="Pfam" id="PF25583"/>
    </source>
</evidence>
<dbReference type="InterPro" id="IPR013196">
    <property type="entry name" value="HTH_11"/>
</dbReference>
<name>A0A7X2PE09_9SPIO</name>
<dbReference type="Pfam" id="PF25583">
    <property type="entry name" value="WCX"/>
    <property type="match status" value="1"/>
</dbReference>
<keyword evidence="5" id="KW-1185">Reference proteome</keyword>